<organism evidence="2 3">
    <name type="scientific">Rhododendron simsii</name>
    <name type="common">Sims's rhododendron</name>
    <dbReference type="NCBI Taxonomy" id="118357"/>
    <lineage>
        <taxon>Eukaryota</taxon>
        <taxon>Viridiplantae</taxon>
        <taxon>Streptophyta</taxon>
        <taxon>Embryophyta</taxon>
        <taxon>Tracheophyta</taxon>
        <taxon>Spermatophyta</taxon>
        <taxon>Magnoliopsida</taxon>
        <taxon>eudicotyledons</taxon>
        <taxon>Gunneridae</taxon>
        <taxon>Pentapetalae</taxon>
        <taxon>asterids</taxon>
        <taxon>Ericales</taxon>
        <taxon>Ericaceae</taxon>
        <taxon>Ericoideae</taxon>
        <taxon>Rhodoreae</taxon>
        <taxon>Rhododendron</taxon>
    </lineage>
</organism>
<feature type="signal peptide" evidence="1">
    <location>
        <begin position="1"/>
        <end position="26"/>
    </location>
</feature>
<evidence type="ECO:0000313" key="3">
    <source>
        <dbReference type="Proteomes" id="UP000626092"/>
    </source>
</evidence>
<gene>
    <name evidence="2" type="ORF">RHSIM_Rhsim04G0022000</name>
</gene>
<evidence type="ECO:0000313" key="2">
    <source>
        <dbReference type="EMBL" id="KAF7144853.1"/>
    </source>
</evidence>
<dbReference type="EMBL" id="WJXA01000004">
    <property type="protein sequence ID" value="KAF7144853.1"/>
    <property type="molecule type" value="Genomic_DNA"/>
</dbReference>
<comment type="caution">
    <text evidence="2">The sequence shown here is derived from an EMBL/GenBank/DDBJ whole genome shotgun (WGS) entry which is preliminary data.</text>
</comment>
<name>A0A834LR73_RHOSS</name>
<keyword evidence="3" id="KW-1185">Reference proteome</keyword>
<dbReference type="OrthoDB" id="1668377at2759"/>
<reference evidence="2" key="1">
    <citation type="submission" date="2019-11" db="EMBL/GenBank/DDBJ databases">
        <authorList>
            <person name="Liu Y."/>
            <person name="Hou J."/>
            <person name="Li T.-Q."/>
            <person name="Guan C.-H."/>
            <person name="Wu X."/>
            <person name="Wu H.-Z."/>
            <person name="Ling F."/>
            <person name="Zhang R."/>
            <person name="Shi X.-G."/>
            <person name="Ren J.-P."/>
            <person name="Chen E.-F."/>
            <person name="Sun J.-M."/>
        </authorList>
    </citation>
    <scope>NUCLEOTIDE SEQUENCE</scope>
    <source>
        <strain evidence="2">Adult_tree_wgs_1</strain>
        <tissue evidence="2">Leaves</tissue>
    </source>
</reference>
<dbReference type="Proteomes" id="UP000626092">
    <property type="component" value="Unassembled WGS sequence"/>
</dbReference>
<feature type="chain" id="PRO_5032368574" evidence="1">
    <location>
        <begin position="27"/>
        <end position="69"/>
    </location>
</feature>
<sequence length="69" mass="7394">MASNKVASVLLIAMVIMFASSEVTRADSCMDECVEEMLSSGAAADRANAEETCYRTVCSQNHKGSDDKN</sequence>
<proteinExistence type="predicted"/>
<accession>A0A834LR73</accession>
<keyword evidence="1" id="KW-0732">Signal</keyword>
<evidence type="ECO:0000256" key="1">
    <source>
        <dbReference type="SAM" id="SignalP"/>
    </source>
</evidence>
<protein>
    <submittedName>
        <fullName evidence="2">Uncharacterized protein</fullName>
    </submittedName>
</protein>
<dbReference type="AlphaFoldDB" id="A0A834LR73"/>